<dbReference type="PROSITE" id="PS51450">
    <property type="entry name" value="LRR"/>
    <property type="match status" value="2"/>
</dbReference>
<organism evidence="3 4">
    <name type="scientific">Blepharisma stoltei</name>
    <dbReference type="NCBI Taxonomy" id="1481888"/>
    <lineage>
        <taxon>Eukaryota</taxon>
        <taxon>Sar</taxon>
        <taxon>Alveolata</taxon>
        <taxon>Ciliophora</taxon>
        <taxon>Postciliodesmatophora</taxon>
        <taxon>Heterotrichea</taxon>
        <taxon>Heterotrichida</taxon>
        <taxon>Blepharismidae</taxon>
        <taxon>Blepharisma</taxon>
    </lineage>
</organism>
<proteinExistence type="predicted"/>
<dbReference type="EMBL" id="CAJZBQ010000013">
    <property type="protein sequence ID" value="CAG9314912.1"/>
    <property type="molecule type" value="Genomic_DNA"/>
</dbReference>
<dbReference type="PANTHER" id="PTHR15454">
    <property type="entry name" value="NISCHARIN RELATED"/>
    <property type="match status" value="1"/>
</dbReference>
<reference evidence="3" key="1">
    <citation type="submission" date="2021-09" db="EMBL/GenBank/DDBJ databases">
        <authorList>
            <consortium name="AG Swart"/>
            <person name="Singh M."/>
            <person name="Singh A."/>
            <person name="Seah K."/>
            <person name="Emmerich C."/>
        </authorList>
    </citation>
    <scope>NUCLEOTIDE SEQUENCE</scope>
    <source>
        <strain evidence="3">ATCC30299</strain>
    </source>
</reference>
<evidence type="ECO:0000313" key="3">
    <source>
        <dbReference type="EMBL" id="CAG9314912.1"/>
    </source>
</evidence>
<dbReference type="InterPro" id="IPR032675">
    <property type="entry name" value="LRR_dom_sf"/>
</dbReference>
<keyword evidence="1" id="KW-0433">Leucine-rich repeat</keyword>
<gene>
    <name evidence="3" type="ORF">BSTOLATCC_MIC12693</name>
</gene>
<dbReference type="PANTHER" id="PTHR15454:SF56">
    <property type="entry name" value="PROTEIN PHOSPHATASE 1 REGULATORY SUBUNIT 7-RELATED"/>
    <property type="match status" value="1"/>
</dbReference>
<dbReference type="SMART" id="SM00365">
    <property type="entry name" value="LRR_SD22"/>
    <property type="match status" value="4"/>
</dbReference>
<dbReference type="InterPro" id="IPR001611">
    <property type="entry name" value="Leu-rich_rpt"/>
</dbReference>
<keyword evidence="2" id="KW-0677">Repeat</keyword>
<sequence>MSASKISYTQKKSQENFSENSKINQNCIMSRLDWFKYAEEAFNFAKHNYSLLKINANQLISSLEKLSYKLPLLSPPQYYSINSLYPYSYNEVIQKILEFSQDFDCDELIDSLIEIKKKPEYKIKIDRTSPEKIELKTHINSQNDANSGQSSNCISISHAESFVMPKFSAQILYINLSDNRISQAKWEIPQSLVLLNLSNNLLTEFSNKNPLINLQYLNLSGNRIASIENFAEFRELIEVYIEKNFIENIGSLCNTENLKLIDAAHNLIEKYEDIAPLAASAKLQTLSLKGNKITKNLNYQEFAKNFFSKISTIDPPNIFSLSKCPIPNLLFSSLYSQILPPADISKRSSSLSIPTQKISLENSHKIDLSQISCLEILNSSKTSTPKTCTRSTTPMFIDKSKISRSTNASPRSAKINIQPRTPERSSKKVLQSKLVSSGRISQSDESFKNFSMASKVSVINSESITSSLKIGYGNPISAMMIKPALSTKIKPKT</sequence>
<evidence type="ECO:0000256" key="2">
    <source>
        <dbReference type="ARBA" id="ARBA00022737"/>
    </source>
</evidence>
<protein>
    <submittedName>
        <fullName evidence="3">Uncharacterized protein</fullName>
    </submittedName>
</protein>
<name>A0AAU9IKA4_9CILI</name>
<evidence type="ECO:0000256" key="1">
    <source>
        <dbReference type="ARBA" id="ARBA00022614"/>
    </source>
</evidence>
<evidence type="ECO:0000313" key="4">
    <source>
        <dbReference type="Proteomes" id="UP001162131"/>
    </source>
</evidence>
<dbReference type="AlphaFoldDB" id="A0AAU9IKA4"/>
<dbReference type="SUPFAM" id="SSF52075">
    <property type="entry name" value="Outer arm dynein light chain 1"/>
    <property type="match status" value="1"/>
</dbReference>
<comment type="caution">
    <text evidence="3">The sequence shown here is derived from an EMBL/GenBank/DDBJ whole genome shotgun (WGS) entry which is preliminary data.</text>
</comment>
<dbReference type="GO" id="GO:0005737">
    <property type="term" value="C:cytoplasm"/>
    <property type="evidence" value="ECO:0007669"/>
    <property type="project" value="TreeGrafter"/>
</dbReference>
<accession>A0AAU9IKA4</accession>
<dbReference type="Proteomes" id="UP001162131">
    <property type="component" value="Unassembled WGS sequence"/>
</dbReference>
<dbReference type="Gene3D" id="3.80.10.10">
    <property type="entry name" value="Ribonuclease Inhibitor"/>
    <property type="match status" value="2"/>
</dbReference>
<keyword evidence="4" id="KW-1185">Reference proteome</keyword>